<reference evidence="4" key="1">
    <citation type="submission" date="2022-02" db="EMBL/GenBank/DDBJ databases">
        <title>Qipengyuania spongiae sp. nov., isolated from marine sponge.</title>
        <authorList>
            <person name="Li Z."/>
            <person name="Zhang M."/>
        </authorList>
    </citation>
    <scope>NUCLEOTIDE SEQUENCE</scope>
    <source>
        <strain evidence="4">PHS-Z21</strain>
    </source>
</reference>
<dbReference type="InterPro" id="IPR029063">
    <property type="entry name" value="SAM-dependent_MTases_sf"/>
</dbReference>
<evidence type="ECO:0000256" key="3">
    <source>
        <dbReference type="ARBA" id="ARBA00030757"/>
    </source>
</evidence>
<proteinExistence type="inferred from homology"/>
<organism evidence="4 5">
    <name type="scientific">Qipengyuania spongiae</name>
    <dbReference type="NCBI Taxonomy" id="2909673"/>
    <lineage>
        <taxon>Bacteria</taxon>
        <taxon>Pseudomonadati</taxon>
        <taxon>Pseudomonadota</taxon>
        <taxon>Alphaproteobacteria</taxon>
        <taxon>Sphingomonadales</taxon>
        <taxon>Erythrobacteraceae</taxon>
        <taxon>Qipengyuania</taxon>
    </lineage>
</organism>
<dbReference type="EMBL" id="CP092471">
    <property type="protein sequence ID" value="UVI40005.1"/>
    <property type="molecule type" value="Genomic_DNA"/>
</dbReference>
<gene>
    <name evidence="4" type="ORF">L1F33_03335</name>
</gene>
<accession>A0ABY5SZP6</accession>
<dbReference type="SUPFAM" id="SSF53335">
    <property type="entry name" value="S-adenosyl-L-methionine-dependent methyltransferases"/>
    <property type="match status" value="1"/>
</dbReference>
<evidence type="ECO:0000313" key="4">
    <source>
        <dbReference type="EMBL" id="UVI40005.1"/>
    </source>
</evidence>
<dbReference type="Gene3D" id="3.40.50.150">
    <property type="entry name" value="Vaccinia Virus protein VP39"/>
    <property type="match status" value="1"/>
</dbReference>
<dbReference type="RefSeq" id="WP_265559891.1">
    <property type="nucleotide sequence ID" value="NZ_CP092471.1"/>
</dbReference>
<evidence type="ECO:0000256" key="1">
    <source>
        <dbReference type="ARBA" id="ARBA00005369"/>
    </source>
</evidence>
<dbReference type="InterPro" id="IPR000682">
    <property type="entry name" value="PCMT"/>
</dbReference>
<comment type="similarity">
    <text evidence="1">Belongs to the methyltransferase superfamily. L-isoaspartyl/D-aspartyl protein methyltransferase family.</text>
</comment>
<evidence type="ECO:0000313" key="5">
    <source>
        <dbReference type="Proteomes" id="UP001065265"/>
    </source>
</evidence>
<name>A0ABY5SZP6_9SPHN</name>
<dbReference type="Pfam" id="PF01135">
    <property type="entry name" value="PCMT"/>
    <property type="match status" value="1"/>
</dbReference>
<sequence>MTITIDRFQAARRAMIDSQLRPSGVSEDFVLERMNAVPREDFVPESARGTAYMDRAIRLPDGGFLPAPLFHGLMLAEARPEAGDKVIVVDGGSGYLAELIRPLVASVESVSAPDGAEGKVDTKDADLLLIDGAIEQLPAELAGALAEGGRIVTGLLDRGVSRMATGRASGGNVALLPLVETGVPRLSAFDRDAGWAF</sequence>
<dbReference type="Proteomes" id="UP001065265">
    <property type="component" value="Chromosome"/>
</dbReference>
<keyword evidence="5" id="KW-1185">Reference proteome</keyword>
<dbReference type="PANTHER" id="PTHR11579">
    <property type="entry name" value="PROTEIN-L-ISOASPARTATE O-METHYLTRANSFERASE"/>
    <property type="match status" value="1"/>
</dbReference>
<dbReference type="PANTHER" id="PTHR11579:SF18">
    <property type="entry name" value="PROTEIN-L-ISOASPARTATE O-METHYLTRANSFERASE"/>
    <property type="match status" value="1"/>
</dbReference>
<evidence type="ECO:0000256" key="2">
    <source>
        <dbReference type="ARBA" id="ARBA00013346"/>
    </source>
</evidence>
<protein>
    <recommendedName>
        <fullName evidence="2">Protein-L-isoaspartate O-methyltransferase</fullName>
    </recommendedName>
    <alternativeName>
        <fullName evidence="3">Protein L-isoaspartyl methyltransferase</fullName>
    </alternativeName>
</protein>